<evidence type="ECO:0008006" key="4">
    <source>
        <dbReference type="Google" id="ProtNLM"/>
    </source>
</evidence>
<comment type="caution">
    <text evidence="2">The sequence shown here is derived from an EMBL/GenBank/DDBJ whole genome shotgun (WGS) entry which is preliminary data.</text>
</comment>
<dbReference type="Proteomes" id="UP000650424">
    <property type="component" value="Unassembled WGS sequence"/>
</dbReference>
<accession>A0ABR6ZSD8</accession>
<gene>
    <name evidence="2" type="ORF">H8L32_14855</name>
</gene>
<feature type="signal peptide" evidence="1">
    <location>
        <begin position="1"/>
        <end position="37"/>
    </location>
</feature>
<dbReference type="Gene3D" id="2.60.40.10">
    <property type="entry name" value="Immunoglobulins"/>
    <property type="match status" value="1"/>
</dbReference>
<sequence length="301" mass="33016">MSAFTSRRPISIGQAFASMACALVCALFALMAGSAQADTALGMVLDVQGNGRMEVNGVSSKLQLLAYLQPKMQITVDAGARVSLSLYATRSVYQVTGPAQVSIEKENVISLQGQKAVVRPMAEKLVRAAETSNVIAGAVRMRQLPPRIAITAPENNSLLLGDRPVFSWMAAEAAEFDISIQAVDEKLTDEKPIVSHKLKENNWQLPDNIRLEEGRTYRWQVSYVSARDGKTQMSRAEFRLASKAEAAALTDLRPDEQAAVEEWVLYAATLQGRRAYAESRLVWQSIARQRPDLARFGESGQ</sequence>
<dbReference type="InterPro" id="IPR013783">
    <property type="entry name" value="Ig-like_fold"/>
</dbReference>
<dbReference type="RefSeq" id="WP_186948039.1">
    <property type="nucleotide sequence ID" value="NZ_JACOGF010000007.1"/>
</dbReference>
<protein>
    <recommendedName>
        <fullName evidence="4">FecR family protein</fullName>
    </recommendedName>
</protein>
<keyword evidence="1" id="KW-0732">Signal</keyword>
<organism evidence="2 3">
    <name type="scientific">Undibacterium hunanense</name>
    <dbReference type="NCBI Taxonomy" id="2762292"/>
    <lineage>
        <taxon>Bacteria</taxon>
        <taxon>Pseudomonadati</taxon>
        <taxon>Pseudomonadota</taxon>
        <taxon>Betaproteobacteria</taxon>
        <taxon>Burkholderiales</taxon>
        <taxon>Oxalobacteraceae</taxon>
        <taxon>Undibacterium</taxon>
    </lineage>
</organism>
<dbReference type="EMBL" id="JACOGF010000007">
    <property type="protein sequence ID" value="MBC3918772.1"/>
    <property type="molecule type" value="Genomic_DNA"/>
</dbReference>
<evidence type="ECO:0000256" key="1">
    <source>
        <dbReference type="SAM" id="SignalP"/>
    </source>
</evidence>
<feature type="chain" id="PRO_5047130202" description="FecR family protein" evidence="1">
    <location>
        <begin position="38"/>
        <end position="301"/>
    </location>
</feature>
<proteinExistence type="predicted"/>
<evidence type="ECO:0000313" key="3">
    <source>
        <dbReference type="Proteomes" id="UP000650424"/>
    </source>
</evidence>
<name>A0ABR6ZSD8_9BURK</name>
<evidence type="ECO:0000313" key="2">
    <source>
        <dbReference type="EMBL" id="MBC3918772.1"/>
    </source>
</evidence>
<dbReference type="PROSITE" id="PS51257">
    <property type="entry name" value="PROKAR_LIPOPROTEIN"/>
    <property type="match status" value="1"/>
</dbReference>
<keyword evidence="3" id="KW-1185">Reference proteome</keyword>
<reference evidence="2 3" key="1">
    <citation type="submission" date="2020-08" db="EMBL/GenBank/DDBJ databases">
        <title>Novel species isolated from subtropical streams in China.</title>
        <authorList>
            <person name="Lu H."/>
        </authorList>
    </citation>
    <scope>NUCLEOTIDE SEQUENCE [LARGE SCALE GENOMIC DNA]</scope>
    <source>
        <strain evidence="2 3">CY18W</strain>
    </source>
</reference>